<reference evidence="2 3" key="1">
    <citation type="submission" date="2023-01" db="EMBL/GenBank/DDBJ databases">
        <title>Analysis of 21 Apiospora genomes using comparative genomics revels a genus with tremendous synthesis potential of carbohydrate active enzymes and secondary metabolites.</title>
        <authorList>
            <person name="Sorensen T."/>
        </authorList>
    </citation>
    <scope>NUCLEOTIDE SEQUENCE [LARGE SCALE GENOMIC DNA]</scope>
    <source>
        <strain evidence="2 3">CBS 135458</strain>
    </source>
</reference>
<comment type="caution">
    <text evidence="2">The sequence shown here is derived from an EMBL/GenBank/DDBJ whole genome shotgun (WGS) entry which is preliminary data.</text>
</comment>
<evidence type="ECO:0000313" key="3">
    <source>
        <dbReference type="Proteomes" id="UP001480595"/>
    </source>
</evidence>
<gene>
    <name evidence="2" type="ORF">PG994_011358</name>
</gene>
<dbReference type="RefSeq" id="XP_066711877.1">
    <property type="nucleotide sequence ID" value="XM_066862767.1"/>
</dbReference>
<dbReference type="EMBL" id="JAQQWL010000011">
    <property type="protein sequence ID" value="KAK8049628.1"/>
    <property type="molecule type" value="Genomic_DNA"/>
</dbReference>
<evidence type="ECO:0000313" key="2">
    <source>
        <dbReference type="EMBL" id="KAK8049628.1"/>
    </source>
</evidence>
<proteinExistence type="predicted"/>
<name>A0ABR1TSR6_9PEZI</name>
<sequence length="168" mass="17802">MPPSDTCMLSSSVSTIPCAGRRGDDQFTLTLPYPDRPAFHPTRRHSDSSSTSSSSSCSWKCPRSLCAMSPASEAYSPPSPPSVSPVTAHRTKRTISPGVYISKGEGHSVRHSWIIDGRLVEFPFAAAIHIRDTYGHNTAGLAQATCPPIAIRPGARPIPTGSADGGRS</sequence>
<organism evidence="2 3">
    <name type="scientific">Apiospora phragmitis</name>
    <dbReference type="NCBI Taxonomy" id="2905665"/>
    <lineage>
        <taxon>Eukaryota</taxon>
        <taxon>Fungi</taxon>
        <taxon>Dikarya</taxon>
        <taxon>Ascomycota</taxon>
        <taxon>Pezizomycotina</taxon>
        <taxon>Sordariomycetes</taxon>
        <taxon>Xylariomycetidae</taxon>
        <taxon>Amphisphaeriales</taxon>
        <taxon>Apiosporaceae</taxon>
        <taxon>Apiospora</taxon>
    </lineage>
</organism>
<feature type="compositionally biased region" description="Low complexity" evidence="1">
    <location>
        <begin position="48"/>
        <end position="58"/>
    </location>
</feature>
<dbReference type="GeneID" id="92095830"/>
<evidence type="ECO:0000256" key="1">
    <source>
        <dbReference type="SAM" id="MobiDB-lite"/>
    </source>
</evidence>
<keyword evidence="3" id="KW-1185">Reference proteome</keyword>
<accession>A0ABR1TSR6</accession>
<feature type="region of interest" description="Disordered" evidence="1">
    <location>
        <begin position="70"/>
        <end position="90"/>
    </location>
</feature>
<dbReference type="Proteomes" id="UP001480595">
    <property type="component" value="Unassembled WGS sequence"/>
</dbReference>
<protein>
    <submittedName>
        <fullName evidence="2">Uncharacterized protein</fullName>
    </submittedName>
</protein>
<feature type="region of interest" description="Disordered" evidence="1">
    <location>
        <begin position="1"/>
        <end position="58"/>
    </location>
</feature>